<comment type="caution">
    <text evidence="1">The sequence shown here is derived from an EMBL/GenBank/DDBJ whole genome shotgun (WGS) entry which is preliminary data.</text>
</comment>
<dbReference type="Proteomes" id="UP001157418">
    <property type="component" value="Unassembled WGS sequence"/>
</dbReference>
<name>A0AAU9PS81_9ASTR</name>
<sequence>MESMDSKIPNHSLQKTDPHYFPTVHLLPPNSIPLQLLDQGKEKSWKFLEKSKPNSGNELHKRKRKRWRIHNHKDTYSISGLKINQQENKEVRSGRFLVARLLSCETGNGGSDFIHRFFFFLVPHCTLYSSQDQDLSSNCPYRPKRKYQNHALLLILKLHIWKQL</sequence>
<reference evidence="1 2" key="1">
    <citation type="submission" date="2022-01" db="EMBL/GenBank/DDBJ databases">
        <authorList>
            <person name="Xiong W."/>
            <person name="Schranz E."/>
        </authorList>
    </citation>
    <scope>NUCLEOTIDE SEQUENCE [LARGE SCALE GENOMIC DNA]</scope>
</reference>
<dbReference type="AlphaFoldDB" id="A0AAU9PS81"/>
<protein>
    <submittedName>
        <fullName evidence="1">Uncharacterized protein</fullName>
    </submittedName>
</protein>
<evidence type="ECO:0000313" key="2">
    <source>
        <dbReference type="Proteomes" id="UP001157418"/>
    </source>
</evidence>
<gene>
    <name evidence="1" type="ORF">LVIROSA_LOCUS37643</name>
</gene>
<proteinExistence type="predicted"/>
<organism evidence="1 2">
    <name type="scientific">Lactuca virosa</name>
    <dbReference type="NCBI Taxonomy" id="75947"/>
    <lineage>
        <taxon>Eukaryota</taxon>
        <taxon>Viridiplantae</taxon>
        <taxon>Streptophyta</taxon>
        <taxon>Embryophyta</taxon>
        <taxon>Tracheophyta</taxon>
        <taxon>Spermatophyta</taxon>
        <taxon>Magnoliopsida</taxon>
        <taxon>eudicotyledons</taxon>
        <taxon>Gunneridae</taxon>
        <taxon>Pentapetalae</taxon>
        <taxon>asterids</taxon>
        <taxon>campanulids</taxon>
        <taxon>Asterales</taxon>
        <taxon>Asteraceae</taxon>
        <taxon>Cichorioideae</taxon>
        <taxon>Cichorieae</taxon>
        <taxon>Lactucinae</taxon>
        <taxon>Lactuca</taxon>
    </lineage>
</organism>
<dbReference type="EMBL" id="CAKMRJ010005745">
    <property type="protein sequence ID" value="CAH1452340.1"/>
    <property type="molecule type" value="Genomic_DNA"/>
</dbReference>
<accession>A0AAU9PS81</accession>
<evidence type="ECO:0000313" key="1">
    <source>
        <dbReference type="EMBL" id="CAH1452340.1"/>
    </source>
</evidence>
<keyword evidence="2" id="KW-1185">Reference proteome</keyword>